<feature type="compositionally biased region" description="Basic residues" evidence="1">
    <location>
        <begin position="21"/>
        <end position="40"/>
    </location>
</feature>
<reference evidence="2" key="1">
    <citation type="submission" date="2013-11" db="EMBL/GenBank/DDBJ databases">
        <title>The Genome Sequence of Phytophthora parasitica CJ05E6.</title>
        <authorList>
            <consortium name="The Broad Institute Genomics Platform"/>
            <person name="Russ C."/>
            <person name="Tyler B."/>
            <person name="Panabieres F."/>
            <person name="Shan W."/>
            <person name="Tripathy S."/>
            <person name="Grunwald N."/>
            <person name="Machado M."/>
            <person name="Johnson C.S."/>
            <person name="Arredondo F."/>
            <person name="Hong C."/>
            <person name="Coffey M."/>
            <person name="Young S.K."/>
            <person name="Zeng Q."/>
            <person name="Gargeya S."/>
            <person name="Fitzgerald M."/>
            <person name="Abouelleil A."/>
            <person name="Alvarado L."/>
            <person name="Chapman S.B."/>
            <person name="Gainer-Dewar J."/>
            <person name="Goldberg J."/>
            <person name="Griggs A."/>
            <person name="Gujja S."/>
            <person name="Hansen M."/>
            <person name="Howarth C."/>
            <person name="Imamovic A."/>
            <person name="Ireland A."/>
            <person name="Larimer J."/>
            <person name="McCowan C."/>
            <person name="Murphy C."/>
            <person name="Pearson M."/>
            <person name="Poon T.W."/>
            <person name="Priest M."/>
            <person name="Roberts A."/>
            <person name="Saif S."/>
            <person name="Shea T."/>
            <person name="Sykes S."/>
            <person name="Wortman J."/>
            <person name="Nusbaum C."/>
            <person name="Birren B."/>
        </authorList>
    </citation>
    <scope>NUCLEOTIDE SEQUENCE [LARGE SCALE GENOMIC DNA]</scope>
    <source>
        <strain evidence="2">CJ05E6</strain>
    </source>
</reference>
<reference evidence="3" key="2">
    <citation type="submission" date="2013-11" db="EMBL/GenBank/DDBJ databases">
        <title>The Genome Sequence of Phytophthora parasitica IAC_01/95.</title>
        <authorList>
            <consortium name="The Broad Institute Genomics Platform"/>
            <person name="Russ C."/>
            <person name="Tyler B."/>
            <person name="Panabieres F."/>
            <person name="Shan W."/>
            <person name="Tripathy S."/>
            <person name="Grunwald N."/>
            <person name="Machado M."/>
            <person name="Johnson C.S."/>
            <person name="Arredondo F."/>
            <person name="Hong C."/>
            <person name="Coffey M."/>
            <person name="Young S.K."/>
            <person name="Zeng Q."/>
            <person name="Gargeya S."/>
            <person name="Fitzgerald M."/>
            <person name="Abouelleil A."/>
            <person name="Alvarado L."/>
            <person name="Chapman S.B."/>
            <person name="Gainer-Dewar J."/>
            <person name="Goldberg J."/>
            <person name="Griggs A."/>
            <person name="Gujja S."/>
            <person name="Hansen M."/>
            <person name="Howarth C."/>
            <person name="Imamovic A."/>
            <person name="Ireland A."/>
            <person name="Larimer J."/>
            <person name="McCowan C."/>
            <person name="Murphy C."/>
            <person name="Pearson M."/>
            <person name="Poon T.W."/>
            <person name="Priest M."/>
            <person name="Roberts A."/>
            <person name="Saif S."/>
            <person name="Shea T."/>
            <person name="Sykes S."/>
            <person name="Wortman J."/>
            <person name="Nusbaum C."/>
            <person name="Birren B."/>
        </authorList>
    </citation>
    <scope>NUCLEOTIDE SEQUENCE [LARGE SCALE GENOMIC DNA]</scope>
    <source>
        <strain evidence="3">IAC_01/95</strain>
    </source>
</reference>
<sequence>MLATGDMRGPQGEAGPVRPRQAGHKRQRRSVCRSKRKQNKSVRVGDSCTFARQAAGLDVQGKGLSAEVGLHAEIQPSSGQAADKDSEPHLGVEAPKPPLPRGRRTSATTQNGTP</sequence>
<accession>W2N2B2</accession>
<dbReference type="EMBL" id="KI676784">
    <property type="protein sequence ID" value="ETL24401.1"/>
    <property type="molecule type" value="Genomic_DNA"/>
</dbReference>
<evidence type="ECO:0000313" key="3">
    <source>
        <dbReference type="EMBL" id="ETM42695.1"/>
    </source>
</evidence>
<evidence type="ECO:0000313" key="2">
    <source>
        <dbReference type="EMBL" id="ETL24401.1"/>
    </source>
</evidence>
<dbReference type="EMBL" id="KI693768">
    <property type="protein sequence ID" value="ETM42695.1"/>
    <property type="molecule type" value="Genomic_DNA"/>
</dbReference>
<gene>
    <name evidence="3" type="ORF">L914_11707</name>
    <name evidence="2" type="ORF">L916_21585</name>
</gene>
<proteinExistence type="predicted"/>
<feature type="region of interest" description="Disordered" evidence="1">
    <location>
        <begin position="71"/>
        <end position="114"/>
    </location>
</feature>
<evidence type="ECO:0000256" key="1">
    <source>
        <dbReference type="SAM" id="MobiDB-lite"/>
    </source>
</evidence>
<name>W2N2B2_PHYNI</name>
<dbReference type="Proteomes" id="UP000053864">
    <property type="component" value="Unassembled WGS sequence"/>
</dbReference>
<dbReference type="AlphaFoldDB" id="W2N2B2"/>
<feature type="compositionally biased region" description="Polar residues" evidence="1">
    <location>
        <begin position="105"/>
        <end position="114"/>
    </location>
</feature>
<feature type="region of interest" description="Disordered" evidence="1">
    <location>
        <begin position="1"/>
        <end position="46"/>
    </location>
</feature>
<protein>
    <submittedName>
        <fullName evidence="3">Uncharacterized protein</fullName>
    </submittedName>
</protein>
<organism evidence="3">
    <name type="scientific">Phytophthora nicotianae</name>
    <name type="common">Potato buckeye rot agent</name>
    <name type="synonym">Phytophthora parasitica</name>
    <dbReference type="NCBI Taxonomy" id="4792"/>
    <lineage>
        <taxon>Eukaryota</taxon>
        <taxon>Sar</taxon>
        <taxon>Stramenopiles</taxon>
        <taxon>Oomycota</taxon>
        <taxon>Peronosporomycetes</taxon>
        <taxon>Peronosporales</taxon>
        <taxon>Peronosporaceae</taxon>
        <taxon>Phytophthora</taxon>
    </lineage>
</organism>
<dbReference type="Proteomes" id="UP000054532">
    <property type="component" value="Unassembled WGS sequence"/>
</dbReference>